<feature type="compositionally biased region" description="Basic and acidic residues" evidence="1">
    <location>
        <begin position="378"/>
        <end position="393"/>
    </location>
</feature>
<dbReference type="eggNOG" id="ENOG502QR7Q">
    <property type="taxonomic scope" value="Eukaryota"/>
</dbReference>
<dbReference type="FunCoup" id="K0KHW4">
    <property type="interactions" value="36"/>
</dbReference>
<dbReference type="InterPro" id="IPR046362">
    <property type="entry name" value="Zw10/DSL1_C_sf"/>
</dbReference>
<name>K0KHW4_WICCF</name>
<comment type="caution">
    <text evidence="4">The sequence shown here is derived from an EMBL/GenBank/DDBJ whole genome shotgun (WGS) entry which is preliminary data.</text>
</comment>
<feature type="compositionally biased region" description="Acidic residues" evidence="1">
    <location>
        <begin position="358"/>
        <end position="377"/>
    </location>
</feature>
<dbReference type="Gene3D" id="1.10.287.3290">
    <property type="match status" value="1"/>
</dbReference>
<feature type="compositionally biased region" description="Acidic residues" evidence="1">
    <location>
        <begin position="394"/>
        <end position="413"/>
    </location>
</feature>
<feature type="region of interest" description="Disordered" evidence="1">
    <location>
        <begin position="333"/>
        <end position="461"/>
    </location>
</feature>
<dbReference type="InParanoid" id="K0KHW4"/>
<evidence type="ECO:0000259" key="2">
    <source>
        <dbReference type="Pfam" id="PF11988"/>
    </source>
</evidence>
<evidence type="ECO:0000313" key="4">
    <source>
        <dbReference type="EMBL" id="CCH42611.1"/>
    </source>
</evidence>
<evidence type="ECO:0000256" key="1">
    <source>
        <dbReference type="SAM" id="MobiDB-lite"/>
    </source>
</evidence>
<gene>
    <name evidence="4" type="ORF">BN7_2155</name>
</gene>
<sequence>MNGDSDIDAQLESLNEKIHQLVDPEVLNSQLNGSKTLDFNTISKLQQRDYEITQELQQLREFWIVSTLLKETEVNLDLFEFENVLYSLKNFEKKIKSDSFDTKLIILEKLQAEHDRLYNLTIENIGTSWSKLIEVQESSVTFNAEVDINGNTVLYESVSDVIKSNDLQLKVPNSNIIHLVDQKLLTPLTKGSSLELTDNKIIINPIAENIEDQIKSISNLANFISFIPEDQQITNYISPRLFEWLKEVITNNIDLIYSNKQLQQEFLKLGQFLSERSFKRNDLQNWINNELNEIAVEKYVDQHIEKIRELVRNLDKSVLQNLVVRELTASPHELEQKPNITHQDPVKKSAPEPKITEDINDDEEDGWGWDDEEIEFDEPLKESTDLKAETETETKDDDFNDDWDWNDDEETEEVQEKLKPKPKPKSKLVSKLSKKNQIHSNESSRQSTPGPSTPGPVSTYKTTTLPDKLHAIIESYLSTKSKLPSQYHDLHFSKLNYLITAYYILVPQEFQNNSSLKLLLYNDLEYLSQLNKIPRLFELKEQYLYNFIKTLKNDIDEHFAHLNGLDPGISASKTYKIIDDIQLVITMGLRSLDILPIIKSTEIIIKLANDLYQKVISSVYDKGDIGEDESEYLNVIIQKFLTLKFNVDYSKIPNHSKLGHVGFIVNSHLKDILDSFYDAEFFDLSTLELIALIDKLFADSDLKRKTIDEIRAVREAE</sequence>
<dbReference type="Pfam" id="PF11989">
    <property type="entry name" value="Dsl1_C"/>
    <property type="match status" value="1"/>
</dbReference>
<feature type="compositionally biased region" description="Basic residues" evidence="1">
    <location>
        <begin position="420"/>
        <end position="437"/>
    </location>
</feature>
<organism evidence="4 5">
    <name type="scientific">Wickerhamomyces ciferrii (strain ATCC 14091 / BCRC 22168 / CBS 111 / JCM 3599 / NBRC 0793 / NRRL Y-1031 F-60-10)</name>
    <name type="common">Yeast</name>
    <name type="synonym">Pichia ciferrii</name>
    <dbReference type="NCBI Taxonomy" id="1206466"/>
    <lineage>
        <taxon>Eukaryota</taxon>
        <taxon>Fungi</taxon>
        <taxon>Dikarya</taxon>
        <taxon>Ascomycota</taxon>
        <taxon>Saccharomycotina</taxon>
        <taxon>Saccharomycetes</taxon>
        <taxon>Phaffomycetales</taxon>
        <taxon>Wickerhamomycetaceae</taxon>
        <taxon>Wickerhamomyces</taxon>
    </lineage>
</organism>
<evidence type="ECO:0000313" key="5">
    <source>
        <dbReference type="Proteomes" id="UP000009328"/>
    </source>
</evidence>
<feature type="compositionally biased region" description="Basic and acidic residues" evidence="1">
    <location>
        <begin position="344"/>
        <end position="357"/>
    </location>
</feature>
<dbReference type="Pfam" id="PF11988">
    <property type="entry name" value="Dsl1_N"/>
    <property type="match status" value="1"/>
</dbReference>
<dbReference type="EMBL" id="CAIF01000049">
    <property type="protein sequence ID" value="CCH42611.1"/>
    <property type="molecule type" value="Genomic_DNA"/>
</dbReference>
<dbReference type="InterPro" id="IPR021876">
    <property type="entry name" value="Dsl1_C"/>
</dbReference>
<feature type="domain" description="Retrograde transport protein Dsl1 C-terminal" evidence="3">
    <location>
        <begin position="599"/>
        <end position="715"/>
    </location>
</feature>
<dbReference type="HOGENOM" id="CLU_023998_0_0_1"/>
<reference evidence="4 5" key="1">
    <citation type="journal article" date="2012" name="Eukaryot. Cell">
        <title>Draft genome sequence of Wickerhamomyces ciferrii NRRL Y-1031 F-60-10.</title>
        <authorList>
            <person name="Schneider J."/>
            <person name="Andrea H."/>
            <person name="Blom J."/>
            <person name="Jaenicke S."/>
            <person name="Ruckert C."/>
            <person name="Schorsch C."/>
            <person name="Szczepanowski R."/>
            <person name="Farwick M."/>
            <person name="Goesmann A."/>
            <person name="Puhler A."/>
            <person name="Schaffer S."/>
            <person name="Tauch A."/>
            <person name="Kohler T."/>
            <person name="Brinkrolf K."/>
        </authorList>
    </citation>
    <scope>NUCLEOTIDE SEQUENCE [LARGE SCALE GENOMIC DNA]</scope>
    <source>
        <strain evidence="5">ATCC 14091 / BCRC 22168 / CBS 111 / JCM 3599 / NBRC 0793 / NRRL Y-1031 F-60-10</strain>
    </source>
</reference>
<feature type="domain" description="Retrograde transport protein Dsl1 N-terminal" evidence="2">
    <location>
        <begin position="23"/>
        <end position="165"/>
    </location>
</feature>
<dbReference type="AlphaFoldDB" id="K0KHW4"/>
<protein>
    <recommendedName>
        <fullName evidence="6">Retrograde transport protein Dsl1 C-terminal domain-containing protein</fullName>
    </recommendedName>
</protein>
<dbReference type="Proteomes" id="UP000009328">
    <property type="component" value="Unassembled WGS sequence"/>
</dbReference>
<accession>K0KHW4</accession>
<dbReference type="InterPro" id="IPR021875">
    <property type="entry name" value="Dsl1_N_dom"/>
</dbReference>
<evidence type="ECO:0008006" key="6">
    <source>
        <dbReference type="Google" id="ProtNLM"/>
    </source>
</evidence>
<dbReference type="Gene3D" id="1.10.357.150">
    <property type="match status" value="1"/>
</dbReference>
<keyword evidence="5" id="KW-1185">Reference proteome</keyword>
<evidence type="ECO:0000259" key="3">
    <source>
        <dbReference type="Pfam" id="PF11989"/>
    </source>
</evidence>
<proteinExistence type="predicted"/>
<dbReference type="STRING" id="1206466.K0KHW4"/>